<dbReference type="PANTHER" id="PTHR37691:SF1">
    <property type="entry name" value="BLR3518 PROTEIN"/>
    <property type="match status" value="1"/>
</dbReference>
<keyword evidence="2" id="KW-1185">Reference proteome</keyword>
<dbReference type="AlphaFoldDB" id="A0A5M4B373"/>
<organism evidence="1 2">
    <name type="scientific">Prolixibacter bellariivorans</name>
    <dbReference type="NCBI Taxonomy" id="314319"/>
    <lineage>
        <taxon>Bacteria</taxon>
        <taxon>Pseudomonadati</taxon>
        <taxon>Bacteroidota</taxon>
        <taxon>Bacteroidia</taxon>
        <taxon>Marinilabiliales</taxon>
        <taxon>Prolixibacteraceae</taxon>
        <taxon>Prolixibacter</taxon>
    </lineage>
</organism>
<protein>
    <submittedName>
        <fullName evidence="1">Uncharacterized protein</fullName>
    </submittedName>
</protein>
<evidence type="ECO:0000313" key="2">
    <source>
        <dbReference type="Proteomes" id="UP000391834"/>
    </source>
</evidence>
<gene>
    <name evidence="1" type="ORF">PbJCM13498_31790</name>
</gene>
<dbReference type="EMBL" id="BLAX01000001">
    <property type="protein sequence ID" value="GET34316.1"/>
    <property type="molecule type" value="Genomic_DNA"/>
</dbReference>
<dbReference type="Pfam" id="PF02635">
    <property type="entry name" value="DsrE"/>
    <property type="match status" value="1"/>
</dbReference>
<evidence type="ECO:0000313" key="1">
    <source>
        <dbReference type="EMBL" id="GET34316.1"/>
    </source>
</evidence>
<dbReference type="InterPro" id="IPR003787">
    <property type="entry name" value="Sulphur_relay_DsrE/F-like"/>
</dbReference>
<dbReference type="SUPFAM" id="SSF75169">
    <property type="entry name" value="DsrEFH-like"/>
    <property type="match status" value="1"/>
</dbReference>
<dbReference type="PANTHER" id="PTHR37691">
    <property type="entry name" value="BLR3518 PROTEIN"/>
    <property type="match status" value="1"/>
</dbReference>
<comment type="caution">
    <text evidence="1">The sequence shown here is derived from an EMBL/GenBank/DDBJ whole genome shotgun (WGS) entry which is preliminary data.</text>
</comment>
<dbReference type="Proteomes" id="UP000391834">
    <property type="component" value="Unassembled WGS sequence"/>
</dbReference>
<name>A0A5M4B373_9BACT</name>
<sequence>MTNATFASGTINNANSDNYALLVSNPKHIKVAVMTAKELFNNPKFSAQHFEVVVCGKAVQALLKNNEQQPEIEKGLRLGISFKACNISLKKAQITPAKLIKGVVVVPNGLVRMFELQKEGYHTIEL</sequence>
<dbReference type="InterPro" id="IPR027396">
    <property type="entry name" value="DsrEFH-like"/>
</dbReference>
<dbReference type="Gene3D" id="3.40.1260.10">
    <property type="entry name" value="DsrEFH-like"/>
    <property type="match status" value="1"/>
</dbReference>
<proteinExistence type="predicted"/>
<accession>A0A5M4B373</accession>
<reference evidence="1 2" key="1">
    <citation type="submission" date="2019-10" db="EMBL/GenBank/DDBJ databases">
        <title>Prolixibacter strains distinguished by the presence of nitrate reductase genes were adept at nitrate-dependent anaerobic corrosion of metallic iron and carbon steel.</title>
        <authorList>
            <person name="Iino T."/>
            <person name="Shono N."/>
            <person name="Ito K."/>
            <person name="Nakamura R."/>
            <person name="Sueoka K."/>
            <person name="Harayama S."/>
            <person name="Ohkuma M."/>
        </authorList>
    </citation>
    <scope>NUCLEOTIDE SEQUENCE [LARGE SCALE GENOMIC DNA]</scope>
    <source>
        <strain evidence="1 2">JCM 13498</strain>
    </source>
</reference>